<gene>
    <name evidence="1" type="ORF">AAH949_08090</name>
</gene>
<protein>
    <recommendedName>
        <fullName evidence="2">Pyridoxamine 5'-phosphate oxidase putative domain-containing protein</fullName>
    </recommendedName>
</protein>
<sequence length="141" mass="16353">MDERIKKFIASCKLLSWAMRDEKGVYIANAFYAFDERNLALIIASHEDTKHIKLAFKESKVAVNIAKESTIAFLQGVQIKANFCKANEMQIQIYYKKFPFAKLLGGTTFALEIEYVKFTDNSLMLTKKLEFYQDFVKKNEL</sequence>
<organism evidence="1">
    <name type="scientific">Campylobacter sp. CCS1377</name>
    <dbReference type="NCBI Taxonomy" id="3158229"/>
    <lineage>
        <taxon>Bacteria</taxon>
        <taxon>Pseudomonadati</taxon>
        <taxon>Campylobacterota</taxon>
        <taxon>Epsilonproteobacteria</taxon>
        <taxon>Campylobacterales</taxon>
        <taxon>Campylobacteraceae</taxon>
        <taxon>Campylobacter</taxon>
    </lineage>
</organism>
<evidence type="ECO:0008006" key="2">
    <source>
        <dbReference type="Google" id="ProtNLM"/>
    </source>
</evidence>
<dbReference type="SUPFAM" id="SSF50475">
    <property type="entry name" value="FMN-binding split barrel"/>
    <property type="match status" value="1"/>
</dbReference>
<dbReference type="RefSeq" id="WP_348518461.1">
    <property type="nucleotide sequence ID" value="NZ_CP155620.1"/>
</dbReference>
<dbReference type="AlphaFoldDB" id="A0AAU7E712"/>
<name>A0AAU7E712_9BACT</name>
<dbReference type="EMBL" id="CP155620">
    <property type="protein sequence ID" value="XBJ29035.1"/>
    <property type="molecule type" value="Genomic_DNA"/>
</dbReference>
<evidence type="ECO:0000313" key="1">
    <source>
        <dbReference type="EMBL" id="XBJ29035.1"/>
    </source>
</evidence>
<reference evidence="1" key="1">
    <citation type="submission" date="2024-05" db="EMBL/GenBank/DDBJ databases">
        <title>Campylobacter coli isolated from environmental waters in Slovenia.</title>
        <authorList>
            <person name="Zautner A.E."/>
            <person name="Bunk B."/>
            <person name="Riedel T."/>
            <person name="Sproeer C."/>
        </authorList>
    </citation>
    <scope>NUCLEOTIDE SEQUENCE</scope>
    <source>
        <strain evidence="1">CCS1377</strain>
    </source>
</reference>
<accession>A0AAU7E712</accession>
<proteinExistence type="predicted"/>